<reference evidence="3 4" key="1">
    <citation type="submission" date="2018-10" db="EMBL/GenBank/DDBJ databases">
        <title>Ulvibacterium marinum gen. nov., sp. nov., a novel marine bacterium of the family Flavobacteriaceae, isolated from a culture of the green alga Ulva prolifera.</title>
        <authorList>
            <person name="Zhang Z."/>
        </authorList>
    </citation>
    <scope>NUCLEOTIDE SEQUENCE [LARGE SCALE GENOMIC DNA]</scope>
    <source>
        <strain evidence="3 4">CCMM003</strain>
    </source>
</reference>
<dbReference type="Proteomes" id="UP000276603">
    <property type="component" value="Unassembled WGS sequence"/>
</dbReference>
<evidence type="ECO:0000313" key="3">
    <source>
        <dbReference type="EMBL" id="RKN82977.1"/>
    </source>
</evidence>
<dbReference type="CDD" id="cd10449">
    <property type="entry name" value="GIY-YIG_SLX1_like"/>
    <property type="match status" value="1"/>
</dbReference>
<dbReference type="InterPro" id="IPR000305">
    <property type="entry name" value="GIY-YIG_endonuc"/>
</dbReference>
<dbReference type="OrthoDB" id="1495241at2"/>
<dbReference type="EMBL" id="RBCJ01000001">
    <property type="protein sequence ID" value="RKN82977.1"/>
    <property type="molecule type" value="Genomic_DNA"/>
</dbReference>
<evidence type="ECO:0000313" key="4">
    <source>
        <dbReference type="Proteomes" id="UP000276603"/>
    </source>
</evidence>
<dbReference type="PANTHER" id="PTHR34477">
    <property type="entry name" value="UPF0213 PROTEIN YHBQ"/>
    <property type="match status" value="1"/>
</dbReference>
<organism evidence="3 4">
    <name type="scientific">Ulvibacterium marinum</name>
    <dbReference type="NCBI Taxonomy" id="2419782"/>
    <lineage>
        <taxon>Bacteria</taxon>
        <taxon>Pseudomonadati</taxon>
        <taxon>Bacteroidota</taxon>
        <taxon>Flavobacteriia</taxon>
        <taxon>Flavobacteriales</taxon>
        <taxon>Flavobacteriaceae</taxon>
        <taxon>Ulvibacterium</taxon>
    </lineage>
</organism>
<protein>
    <submittedName>
        <fullName evidence="3">GIY-YIG nuclease family protein</fullName>
    </submittedName>
</protein>
<dbReference type="PANTHER" id="PTHR34477:SF1">
    <property type="entry name" value="UPF0213 PROTEIN YHBQ"/>
    <property type="match status" value="1"/>
</dbReference>
<accession>A0A3B0CG88</accession>
<evidence type="ECO:0000256" key="1">
    <source>
        <dbReference type="ARBA" id="ARBA00007435"/>
    </source>
</evidence>
<dbReference type="SUPFAM" id="SSF82771">
    <property type="entry name" value="GIY-YIG endonuclease"/>
    <property type="match status" value="1"/>
</dbReference>
<dbReference type="Gene3D" id="3.40.1440.10">
    <property type="entry name" value="GIY-YIG endonuclease"/>
    <property type="match status" value="1"/>
</dbReference>
<evidence type="ECO:0000259" key="2">
    <source>
        <dbReference type="PROSITE" id="PS50164"/>
    </source>
</evidence>
<sequence>MFFVYILHSTEFNKFYVGLSQNIDKRLKEHNEGWSKSTRAYIPWRVVHSKKFKTRMEARTREKYLKTAAGRRWRKDNIDLGD</sequence>
<name>A0A3B0CG88_9FLAO</name>
<dbReference type="Pfam" id="PF01541">
    <property type="entry name" value="GIY-YIG"/>
    <property type="match status" value="1"/>
</dbReference>
<dbReference type="PROSITE" id="PS50164">
    <property type="entry name" value="GIY_YIG"/>
    <property type="match status" value="1"/>
</dbReference>
<dbReference type="AlphaFoldDB" id="A0A3B0CG88"/>
<comment type="caution">
    <text evidence="3">The sequence shown here is derived from an EMBL/GenBank/DDBJ whole genome shotgun (WGS) entry which is preliminary data.</text>
</comment>
<comment type="similarity">
    <text evidence="1">Belongs to the UPF0213 family.</text>
</comment>
<gene>
    <name evidence="3" type="ORF">D7Z94_03805</name>
</gene>
<proteinExistence type="inferred from homology"/>
<feature type="domain" description="GIY-YIG" evidence="2">
    <location>
        <begin position="1"/>
        <end position="77"/>
    </location>
</feature>
<dbReference type="InterPro" id="IPR050190">
    <property type="entry name" value="UPF0213_domain"/>
</dbReference>
<keyword evidence="4" id="KW-1185">Reference proteome</keyword>
<dbReference type="InterPro" id="IPR035901">
    <property type="entry name" value="GIY-YIG_endonuc_sf"/>
</dbReference>